<dbReference type="Pfam" id="PF00001">
    <property type="entry name" value="7tm_1"/>
    <property type="match status" value="1"/>
</dbReference>
<dbReference type="InterPro" id="IPR000276">
    <property type="entry name" value="GPCR_Rhodpsn"/>
</dbReference>
<evidence type="ECO:0000256" key="1">
    <source>
        <dbReference type="ARBA" id="ARBA00004370"/>
    </source>
</evidence>
<evidence type="ECO:0000256" key="4">
    <source>
        <dbReference type="ARBA" id="ARBA00023136"/>
    </source>
</evidence>
<feature type="transmembrane region" description="Helical" evidence="5">
    <location>
        <begin position="61"/>
        <end position="80"/>
    </location>
</feature>
<keyword evidence="3 5" id="KW-1133">Transmembrane helix</keyword>
<dbReference type="AlphaFoldDB" id="A0A815CXL7"/>
<organism evidence="7 9">
    <name type="scientific">Adineta steineri</name>
    <dbReference type="NCBI Taxonomy" id="433720"/>
    <lineage>
        <taxon>Eukaryota</taxon>
        <taxon>Metazoa</taxon>
        <taxon>Spiralia</taxon>
        <taxon>Gnathifera</taxon>
        <taxon>Rotifera</taxon>
        <taxon>Eurotatoria</taxon>
        <taxon>Bdelloidea</taxon>
        <taxon>Adinetida</taxon>
        <taxon>Adinetidae</taxon>
        <taxon>Adineta</taxon>
    </lineage>
</organism>
<accession>A0A815CXL7</accession>
<feature type="transmembrane region" description="Helical" evidence="5">
    <location>
        <begin position="236"/>
        <end position="260"/>
    </location>
</feature>
<keyword evidence="2 5" id="KW-0812">Transmembrane</keyword>
<feature type="transmembrane region" description="Helical" evidence="5">
    <location>
        <begin position="27"/>
        <end position="49"/>
    </location>
</feature>
<evidence type="ECO:0000313" key="9">
    <source>
        <dbReference type="Proteomes" id="UP000663891"/>
    </source>
</evidence>
<protein>
    <recommendedName>
        <fullName evidence="6">G-protein coupled receptors family 1 profile domain-containing protein</fullName>
    </recommendedName>
</protein>
<evidence type="ECO:0000256" key="2">
    <source>
        <dbReference type="ARBA" id="ARBA00022692"/>
    </source>
</evidence>
<evidence type="ECO:0000313" key="7">
    <source>
        <dbReference type="EMBL" id="CAF1289651.1"/>
    </source>
</evidence>
<feature type="transmembrane region" description="Helical" evidence="5">
    <location>
        <begin position="196"/>
        <end position="215"/>
    </location>
</feature>
<evidence type="ECO:0000256" key="5">
    <source>
        <dbReference type="SAM" id="Phobius"/>
    </source>
</evidence>
<evidence type="ECO:0000259" key="6">
    <source>
        <dbReference type="PROSITE" id="PS50262"/>
    </source>
</evidence>
<evidence type="ECO:0000256" key="3">
    <source>
        <dbReference type="ARBA" id="ARBA00022989"/>
    </source>
</evidence>
<reference evidence="7" key="1">
    <citation type="submission" date="2021-02" db="EMBL/GenBank/DDBJ databases">
        <authorList>
            <person name="Nowell W R."/>
        </authorList>
    </citation>
    <scope>NUCLEOTIDE SEQUENCE</scope>
</reference>
<dbReference type="Gene3D" id="1.20.1070.10">
    <property type="entry name" value="Rhodopsin 7-helix transmembrane proteins"/>
    <property type="match status" value="1"/>
</dbReference>
<feature type="transmembrane region" description="Helical" evidence="5">
    <location>
        <begin position="272"/>
        <end position="292"/>
    </location>
</feature>
<dbReference type="EMBL" id="CAJOAY010000236">
    <property type="protein sequence ID" value="CAF3597446.1"/>
    <property type="molecule type" value="Genomic_DNA"/>
</dbReference>
<feature type="transmembrane region" description="Helical" evidence="5">
    <location>
        <begin position="141"/>
        <end position="166"/>
    </location>
</feature>
<name>A0A815CXL7_9BILA</name>
<dbReference type="OrthoDB" id="9980525at2759"/>
<feature type="domain" description="G-protein coupled receptors family 1 profile" evidence="6">
    <location>
        <begin position="35"/>
        <end position="291"/>
    </location>
</feature>
<dbReference type="PROSITE" id="PS50262">
    <property type="entry name" value="G_PROTEIN_RECEP_F1_2"/>
    <property type="match status" value="1"/>
</dbReference>
<sequence length="319" mass="37066">MNSSWGNSSLTWYSTDSDFEVTPILSFWLFLIFDVGAIICTIFVLYHLLSERQARNALHNHIPIILLFLASAFEWIDIPFHLQYFHTGIVHPSTPILCLIWWFIDWGFYYTIAVLLVFASFERHILIFHSHLVATRRKRLIFHYIPILIILLLMCTFYVVAIFAPICESTFAYDEDLCGVHACYGTIPFFVTVEQFVFGAASICLIAIFSLTLLVRVIQQKHRVHGAIQWKKQRKLAIQMISLSLLYMTFSLPFTIIYLVRLYGQSDWGGEVLPLFFFLSYFTILLLPYVCLSNLPDLWKKLKICPTRQHRVGAIVPHA</sequence>
<dbReference type="GO" id="GO:0004930">
    <property type="term" value="F:G protein-coupled receptor activity"/>
    <property type="evidence" value="ECO:0007669"/>
    <property type="project" value="InterPro"/>
</dbReference>
<dbReference type="InterPro" id="IPR017452">
    <property type="entry name" value="GPCR_Rhodpsn_7TM"/>
</dbReference>
<keyword evidence="4 5" id="KW-0472">Membrane</keyword>
<feature type="transmembrane region" description="Helical" evidence="5">
    <location>
        <begin position="100"/>
        <end position="121"/>
    </location>
</feature>
<dbReference type="Proteomes" id="UP000663891">
    <property type="component" value="Unassembled WGS sequence"/>
</dbReference>
<dbReference type="GO" id="GO:0016020">
    <property type="term" value="C:membrane"/>
    <property type="evidence" value="ECO:0007669"/>
    <property type="project" value="UniProtKB-SubCell"/>
</dbReference>
<dbReference type="SUPFAM" id="SSF81321">
    <property type="entry name" value="Family A G protein-coupled receptor-like"/>
    <property type="match status" value="1"/>
</dbReference>
<proteinExistence type="predicted"/>
<dbReference type="Proteomes" id="UP000663881">
    <property type="component" value="Unassembled WGS sequence"/>
</dbReference>
<gene>
    <name evidence="8" type="ORF">OKA104_LOCUS6437</name>
    <name evidence="7" type="ORF">VCS650_LOCUS30432</name>
</gene>
<evidence type="ECO:0000313" key="8">
    <source>
        <dbReference type="EMBL" id="CAF3597446.1"/>
    </source>
</evidence>
<comment type="caution">
    <text evidence="7">The sequence shown here is derived from an EMBL/GenBank/DDBJ whole genome shotgun (WGS) entry which is preliminary data.</text>
</comment>
<comment type="subcellular location">
    <subcellularLocation>
        <location evidence="1">Membrane</location>
    </subcellularLocation>
</comment>
<dbReference type="EMBL" id="CAJNON010000494">
    <property type="protein sequence ID" value="CAF1289651.1"/>
    <property type="molecule type" value="Genomic_DNA"/>
</dbReference>